<name>A0AAN9TKU2_9HEMI</name>
<keyword evidence="1" id="KW-0472">Membrane</keyword>
<feature type="transmembrane region" description="Helical" evidence="1">
    <location>
        <begin position="197"/>
        <end position="218"/>
    </location>
</feature>
<dbReference type="InterPro" id="IPR036116">
    <property type="entry name" value="FN3_sf"/>
</dbReference>
<dbReference type="InterPro" id="IPR013783">
    <property type="entry name" value="Ig-like_fold"/>
</dbReference>
<dbReference type="Pfam" id="PF16066">
    <property type="entry name" value="DUF4808"/>
    <property type="match status" value="1"/>
</dbReference>
<organism evidence="3 4">
    <name type="scientific">Parthenolecanium corni</name>
    <dbReference type="NCBI Taxonomy" id="536013"/>
    <lineage>
        <taxon>Eukaryota</taxon>
        <taxon>Metazoa</taxon>
        <taxon>Ecdysozoa</taxon>
        <taxon>Arthropoda</taxon>
        <taxon>Hexapoda</taxon>
        <taxon>Insecta</taxon>
        <taxon>Pterygota</taxon>
        <taxon>Neoptera</taxon>
        <taxon>Paraneoptera</taxon>
        <taxon>Hemiptera</taxon>
        <taxon>Sternorrhyncha</taxon>
        <taxon>Coccoidea</taxon>
        <taxon>Coccidae</taxon>
        <taxon>Parthenolecanium</taxon>
    </lineage>
</organism>
<feature type="domain" description="Fibronectin type-III" evidence="2">
    <location>
        <begin position="54"/>
        <end position="142"/>
    </location>
</feature>
<proteinExistence type="predicted"/>
<dbReference type="SMART" id="SM00060">
    <property type="entry name" value="FN3"/>
    <property type="match status" value="1"/>
</dbReference>
<accession>A0AAN9TKU2</accession>
<keyword evidence="1" id="KW-1133">Transmembrane helix</keyword>
<dbReference type="SUPFAM" id="SSF49265">
    <property type="entry name" value="Fibronectin type III"/>
    <property type="match status" value="1"/>
</dbReference>
<dbReference type="Gene3D" id="2.60.40.10">
    <property type="entry name" value="Immunoglobulins"/>
    <property type="match status" value="1"/>
</dbReference>
<dbReference type="InterPro" id="IPR032073">
    <property type="entry name" value="FNDC5_C"/>
</dbReference>
<dbReference type="Pfam" id="PF00041">
    <property type="entry name" value="fn3"/>
    <property type="match status" value="1"/>
</dbReference>
<dbReference type="AlphaFoldDB" id="A0AAN9TKU2"/>
<dbReference type="Proteomes" id="UP001367676">
    <property type="component" value="Unassembled WGS sequence"/>
</dbReference>
<keyword evidence="1" id="KW-0812">Transmembrane</keyword>
<evidence type="ECO:0000256" key="1">
    <source>
        <dbReference type="SAM" id="Phobius"/>
    </source>
</evidence>
<keyword evidence="4" id="KW-1185">Reference proteome</keyword>
<dbReference type="InterPro" id="IPR003961">
    <property type="entry name" value="FN3_dom"/>
</dbReference>
<comment type="caution">
    <text evidence="3">The sequence shown here is derived from an EMBL/GenBank/DDBJ whole genome shotgun (WGS) entry which is preliminary data.</text>
</comment>
<dbReference type="PANTHER" id="PTHR21104:SF2">
    <property type="entry name" value="FIBRONECTIN TYPE-III DOMAIN-CONTAINING PROTEIN"/>
    <property type="match status" value="1"/>
</dbReference>
<evidence type="ECO:0000259" key="2">
    <source>
        <dbReference type="PROSITE" id="PS50853"/>
    </source>
</evidence>
<reference evidence="3 4" key="1">
    <citation type="submission" date="2024-03" db="EMBL/GenBank/DDBJ databases">
        <title>Adaptation during the transition from Ophiocordyceps entomopathogen to insect associate is accompanied by gene loss and intensified selection.</title>
        <authorList>
            <person name="Ward C.M."/>
            <person name="Onetto C.A."/>
            <person name="Borneman A.R."/>
        </authorList>
    </citation>
    <scope>NUCLEOTIDE SEQUENCE [LARGE SCALE GENOMIC DNA]</scope>
    <source>
        <strain evidence="3">AWRI1</strain>
        <tissue evidence="3">Single Adult Female</tissue>
    </source>
</reference>
<protein>
    <recommendedName>
        <fullName evidence="2">Fibronectin type-III domain-containing protein</fullName>
    </recommendedName>
</protein>
<dbReference type="EMBL" id="JBBCAQ010000010">
    <property type="protein sequence ID" value="KAK7600969.1"/>
    <property type="molecule type" value="Genomic_DNA"/>
</dbReference>
<dbReference type="PANTHER" id="PTHR21104">
    <property type="entry name" value="FIBRONECTIN TYPE III DOMAIN-CONTAINING PROTEIN"/>
    <property type="match status" value="1"/>
</dbReference>
<sequence length="310" mass="33601">MVNCCNYPGVAITPLNLSRNVNERVLFEGISESRFANYGGNFEENFGIEANVTIPENITITFLSSVSVKISWALALTNIEKYDIMYKPTEASYRVVAVVAANSNSVTLNNLLPNTQYQMTVTAIKSGRKYKSRPIVFRTLESGAVITDAFSGNDNETTSGNIITLGTPDVVAGSGNTIPPPPYGSSSSQQTVVQVRGIEVTIVVLVLMVWVGAIILFFNRWGKIRMLIPYQPDYKETQLKVPGTGVCSSATTYQNQSGSALCCSQGGCCILEYCFKSSANSSSSTPSTPEVHPRDCTCRFALLHRAPVSD</sequence>
<gene>
    <name evidence="3" type="ORF">V9T40_008410</name>
</gene>
<evidence type="ECO:0000313" key="3">
    <source>
        <dbReference type="EMBL" id="KAK7600969.1"/>
    </source>
</evidence>
<evidence type="ECO:0000313" key="4">
    <source>
        <dbReference type="Proteomes" id="UP001367676"/>
    </source>
</evidence>
<dbReference type="PROSITE" id="PS50853">
    <property type="entry name" value="FN3"/>
    <property type="match status" value="1"/>
</dbReference>
<dbReference type="CDD" id="cd00063">
    <property type="entry name" value="FN3"/>
    <property type="match status" value="1"/>
</dbReference>